<dbReference type="GO" id="GO:0042803">
    <property type="term" value="F:protein homodimerization activity"/>
    <property type="evidence" value="ECO:0007669"/>
    <property type="project" value="InterPro"/>
</dbReference>
<keyword evidence="5" id="KW-0175">Coiled coil</keyword>
<proteinExistence type="inferred from homology"/>
<dbReference type="SUPFAM" id="SSF51064">
    <property type="entry name" value="Head domain of nucleotide exchange factor GrpE"/>
    <property type="match status" value="1"/>
</dbReference>
<dbReference type="GO" id="GO:0051087">
    <property type="term" value="F:protein-folding chaperone binding"/>
    <property type="evidence" value="ECO:0007669"/>
    <property type="project" value="InterPro"/>
</dbReference>
<dbReference type="InterPro" id="IPR009012">
    <property type="entry name" value="GrpE_head"/>
</dbReference>
<name>A0A2H0BGY5_UNCKA</name>
<keyword evidence="2 3" id="KW-0143">Chaperone</keyword>
<dbReference type="GO" id="GO:0006457">
    <property type="term" value="P:protein folding"/>
    <property type="evidence" value="ECO:0007669"/>
    <property type="project" value="InterPro"/>
</dbReference>
<dbReference type="GO" id="GO:0005737">
    <property type="term" value="C:cytoplasm"/>
    <property type="evidence" value="ECO:0007669"/>
    <property type="project" value="UniProtKB-SubCell"/>
</dbReference>
<feature type="coiled-coil region" evidence="5">
    <location>
        <begin position="28"/>
        <end position="62"/>
    </location>
</feature>
<evidence type="ECO:0000313" key="7">
    <source>
        <dbReference type="EMBL" id="PIP56270.1"/>
    </source>
</evidence>
<evidence type="ECO:0000256" key="2">
    <source>
        <dbReference type="ARBA" id="ARBA00023186"/>
    </source>
</evidence>
<evidence type="ECO:0000313" key="8">
    <source>
        <dbReference type="Proteomes" id="UP000228495"/>
    </source>
</evidence>
<comment type="subcellular location">
    <subcellularLocation>
        <location evidence="3">Cytoplasm</location>
    </subcellularLocation>
</comment>
<sequence>MDTPSKDPVTTQNHQEEQLETQIVADSTSNTESQLKRALADYDNLKKRFEKEKEDVIKYSNQAMIMNLISVVDGLSMTLARFTTILAHEGFLEKKVQIGDTFDPQIMEATETDGKGDTVTKVYNSAYTLHDKLIRPARVKVGGDK</sequence>
<comment type="caution">
    <text evidence="7">The sequence shown here is derived from an EMBL/GenBank/DDBJ whole genome shotgun (WGS) entry which is preliminary data.</text>
</comment>
<reference evidence="7 8" key="1">
    <citation type="submission" date="2017-09" db="EMBL/GenBank/DDBJ databases">
        <title>Depth-based differentiation of microbial function through sediment-hosted aquifers and enrichment of novel symbionts in the deep terrestrial subsurface.</title>
        <authorList>
            <person name="Probst A.J."/>
            <person name="Ladd B."/>
            <person name="Jarett J.K."/>
            <person name="Geller-Mcgrath D.E."/>
            <person name="Sieber C.M."/>
            <person name="Emerson J.B."/>
            <person name="Anantharaman K."/>
            <person name="Thomas B.C."/>
            <person name="Malmstrom R."/>
            <person name="Stieglmeier M."/>
            <person name="Klingl A."/>
            <person name="Woyke T."/>
            <person name="Ryan C.M."/>
            <person name="Banfield J.F."/>
        </authorList>
    </citation>
    <scope>NUCLEOTIDE SEQUENCE [LARGE SCALE GENOMIC DNA]</scope>
    <source>
        <strain evidence="7">CG22_combo_CG10-13_8_21_14_all_39_12</strain>
    </source>
</reference>
<evidence type="ECO:0000256" key="4">
    <source>
        <dbReference type="RuleBase" id="RU004478"/>
    </source>
</evidence>
<comment type="subunit">
    <text evidence="3">Homodimer.</text>
</comment>
<evidence type="ECO:0000256" key="1">
    <source>
        <dbReference type="ARBA" id="ARBA00009054"/>
    </source>
</evidence>
<dbReference type="CDD" id="cd00446">
    <property type="entry name" value="GrpE"/>
    <property type="match status" value="1"/>
</dbReference>
<dbReference type="GO" id="GO:0000774">
    <property type="term" value="F:adenyl-nucleotide exchange factor activity"/>
    <property type="evidence" value="ECO:0007669"/>
    <property type="project" value="InterPro"/>
</dbReference>
<dbReference type="PANTHER" id="PTHR21237">
    <property type="entry name" value="GRPE PROTEIN"/>
    <property type="match status" value="1"/>
</dbReference>
<dbReference type="Pfam" id="PF01025">
    <property type="entry name" value="GrpE"/>
    <property type="match status" value="1"/>
</dbReference>
<keyword evidence="3" id="KW-0963">Cytoplasm</keyword>
<dbReference type="Gene3D" id="3.90.20.20">
    <property type="match status" value="1"/>
</dbReference>
<evidence type="ECO:0000256" key="6">
    <source>
        <dbReference type="SAM" id="MobiDB-lite"/>
    </source>
</evidence>
<protein>
    <recommendedName>
        <fullName evidence="3">Protein GrpE</fullName>
    </recommendedName>
    <alternativeName>
        <fullName evidence="3">HSP-70 cofactor</fullName>
    </alternativeName>
</protein>
<evidence type="ECO:0000256" key="5">
    <source>
        <dbReference type="SAM" id="Coils"/>
    </source>
</evidence>
<dbReference type="InterPro" id="IPR000740">
    <property type="entry name" value="GrpE"/>
</dbReference>
<comment type="function">
    <text evidence="3">Participates actively in the response to hyperosmotic and heat shock by preventing the aggregation of stress-denatured proteins, in association with DnaK and GrpE. It is the nucleotide exchange factor for DnaK and may function as a thermosensor. Unfolded proteins bind initially to DnaJ; upon interaction with the DnaJ-bound protein, DnaK hydrolyzes its bound ATP, resulting in the formation of a stable complex. GrpE releases ADP from DnaK; ATP binding to DnaK triggers the release of the substrate protein, thus completing the reaction cycle. Several rounds of ATP-dependent interactions between DnaJ, DnaK and GrpE are required for fully efficient folding.</text>
</comment>
<evidence type="ECO:0000256" key="3">
    <source>
        <dbReference type="HAMAP-Rule" id="MF_01151"/>
    </source>
</evidence>
<dbReference type="PANTHER" id="PTHR21237:SF23">
    <property type="entry name" value="GRPE PROTEIN HOMOLOG, MITOCHONDRIAL"/>
    <property type="match status" value="1"/>
</dbReference>
<dbReference type="HAMAP" id="MF_01151">
    <property type="entry name" value="GrpE"/>
    <property type="match status" value="1"/>
</dbReference>
<gene>
    <name evidence="3" type="primary">grpE</name>
    <name evidence="7" type="ORF">COX05_03990</name>
</gene>
<feature type="region of interest" description="Disordered" evidence="6">
    <location>
        <begin position="1"/>
        <end position="20"/>
    </location>
</feature>
<dbReference type="Proteomes" id="UP000228495">
    <property type="component" value="Unassembled WGS sequence"/>
</dbReference>
<comment type="similarity">
    <text evidence="1 3 4">Belongs to the GrpE family.</text>
</comment>
<dbReference type="SUPFAM" id="SSF58014">
    <property type="entry name" value="Coiled-coil domain of nucleotide exchange factor GrpE"/>
    <property type="match status" value="1"/>
</dbReference>
<dbReference type="GO" id="GO:0051082">
    <property type="term" value="F:unfolded protein binding"/>
    <property type="evidence" value="ECO:0007669"/>
    <property type="project" value="TreeGrafter"/>
</dbReference>
<organism evidence="7 8">
    <name type="scientific">candidate division WWE3 bacterium CG22_combo_CG10-13_8_21_14_all_39_12</name>
    <dbReference type="NCBI Taxonomy" id="1975094"/>
    <lineage>
        <taxon>Bacteria</taxon>
        <taxon>Katanobacteria</taxon>
    </lineage>
</organism>
<dbReference type="AlphaFoldDB" id="A0A2H0BGY5"/>
<dbReference type="InterPro" id="IPR013805">
    <property type="entry name" value="GrpE_CC"/>
</dbReference>
<keyword evidence="3" id="KW-0346">Stress response</keyword>
<accession>A0A2H0BGY5</accession>
<dbReference type="EMBL" id="PCSU01000068">
    <property type="protein sequence ID" value="PIP56270.1"/>
    <property type="molecule type" value="Genomic_DNA"/>
</dbReference>
<dbReference type="PRINTS" id="PR00773">
    <property type="entry name" value="GRPEPROTEIN"/>
</dbReference>